<dbReference type="AlphaFoldDB" id="A0A8R2D569"/>
<comment type="subcellular location">
    <subcellularLocation>
        <location evidence="1">Mitochondrion</location>
    </subcellularLocation>
</comment>
<dbReference type="KEGG" id="api:107883829"/>
<dbReference type="GeneID" id="107884533"/>
<dbReference type="Pfam" id="PF04568">
    <property type="entry name" value="IATP"/>
    <property type="match status" value="1"/>
</dbReference>
<dbReference type="GO" id="GO:0005739">
    <property type="term" value="C:mitochondrion"/>
    <property type="evidence" value="ECO:0007669"/>
    <property type="project" value="UniProtKB-SubCell"/>
</dbReference>
<dbReference type="GO" id="GO:0042030">
    <property type="term" value="F:ATPase inhibitor activity"/>
    <property type="evidence" value="ECO:0007669"/>
    <property type="project" value="InterPro"/>
</dbReference>
<evidence type="ECO:0000256" key="2">
    <source>
        <dbReference type="ARBA" id="ARBA00010901"/>
    </source>
</evidence>
<evidence type="ECO:0000313" key="5">
    <source>
        <dbReference type="Proteomes" id="UP000007819"/>
    </source>
</evidence>
<dbReference type="EnsemblMetazoa" id="XM_016806868.2">
    <property type="protein sequence ID" value="XP_016662357.1"/>
    <property type="gene ID" value="LOC107884533"/>
</dbReference>
<accession>A0A8R2D569</accession>
<comment type="similarity">
    <text evidence="2">Belongs to the ATPase inhibitor family.</text>
</comment>
<proteinExistence type="inferred from homology"/>
<dbReference type="OrthoDB" id="6619036at2759"/>
<dbReference type="Proteomes" id="UP000007819">
    <property type="component" value="Chromosome A1"/>
</dbReference>
<protein>
    <submittedName>
        <fullName evidence="4">Uncharacterized protein</fullName>
    </submittedName>
</protein>
<keyword evidence="3" id="KW-0496">Mitochondrion</keyword>
<evidence type="ECO:0000256" key="3">
    <source>
        <dbReference type="ARBA" id="ARBA00023128"/>
    </source>
</evidence>
<reference evidence="5" key="1">
    <citation type="submission" date="2010-06" db="EMBL/GenBank/DDBJ databases">
        <authorList>
            <person name="Jiang H."/>
            <person name="Abraham K."/>
            <person name="Ali S."/>
            <person name="Alsbrooks S.L."/>
            <person name="Anim B.N."/>
            <person name="Anosike U.S."/>
            <person name="Attaway T."/>
            <person name="Bandaranaike D.P."/>
            <person name="Battles P.K."/>
            <person name="Bell S.N."/>
            <person name="Bell A.V."/>
            <person name="Beltran B."/>
            <person name="Bickham C."/>
            <person name="Bustamante Y."/>
            <person name="Caleb T."/>
            <person name="Canada A."/>
            <person name="Cardenas V."/>
            <person name="Carter K."/>
            <person name="Chacko J."/>
            <person name="Chandrabose M.N."/>
            <person name="Chavez D."/>
            <person name="Chavez A."/>
            <person name="Chen L."/>
            <person name="Chu H.-S."/>
            <person name="Claassen K.J."/>
            <person name="Cockrell R."/>
            <person name="Collins M."/>
            <person name="Cooper J.A."/>
            <person name="Cree A."/>
            <person name="Curry S.M."/>
            <person name="Da Y."/>
            <person name="Dao M.D."/>
            <person name="Das B."/>
            <person name="Davila M.-L."/>
            <person name="Davy-Carroll L."/>
            <person name="Denson S."/>
            <person name="Dinh H."/>
            <person name="Ebong V.E."/>
            <person name="Edwards J.R."/>
            <person name="Egan A."/>
            <person name="El-Daye J."/>
            <person name="Escobedo L."/>
            <person name="Fernandez S."/>
            <person name="Fernando P.R."/>
            <person name="Flagg N."/>
            <person name="Forbes L.D."/>
            <person name="Fowler R.G."/>
            <person name="Fu Q."/>
            <person name="Gabisi R.A."/>
            <person name="Ganer J."/>
            <person name="Garbino Pronczuk A."/>
            <person name="Garcia R.M."/>
            <person name="Garner T."/>
            <person name="Garrett T.E."/>
            <person name="Gonzalez D.A."/>
            <person name="Hamid H."/>
            <person name="Hawkins E.S."/>
            <person name="Hirani K."/>
            <person name="Hogues M.E."/>
            <person name="Hollins B."/>
            <person name="Hsiao C.-H."/>
            <person name="Jabil R."/>
            <person name="James M.L."/>
            <person name="Jhangiani S.N."/>
            <person name="Johnson B."/>
            <person name="Johnson Q."/>
            <person name="Joshi V."/>
            <person name="Kalu J.B."/>
            <person name="Kam C."/>
            <person name="Kashfia A."/>
            <person name="Keebler J."/>
            <person name="Kisamo H."/>
            <person name="Kovar C.L."/>
            <person name="Lago L.A."/>
            <person name="Lai C.-Y."/>
            <person name="Laidlaw J."/>
            <person name="Lara F."/>
            <person name="Le T.-K."/>
            <person name="Lee S.L."/>
            <person name="Legall F.H."/>
            <person name="Lemon S.J."/>
            <person name="Lewis L.R."/>
            <person name="Li B."/>
            <person name="Liu Y."/>
            <person name="Liu Y.-S."/>
            <person name="Lopez J."/>
            <person name="Lozado R.J."/>
            <person name="Lu J."/>
            <person name="Madu R.C."/>
            <person name="Maheshwari M."/>
            <person name="Maheshwari R."/>
            <person name="Malloy K."/>
            <person name="Martinez E."/>
            <person name="Mathew T."/>
            <person name="Mercado I.C."/>
            <person name="Mercado C."/>
            <person name="Meyer B."/>
            <person name="Montgomery K."/>
            <person name="Morgan M.B."/>
            <person name="Munidasa M."/>
            <person name="Nazareth L.V."/>
            <person name="Nelson J."/>
            <person name="Ng B.M."/>
            <person name="Nguyen N.B."/>
            <person name="Nguyen P.Q."/>
            <person name="Nguyen T."/>
            <person name="Obregon M."/>
            <person name="Okwuonu G.O."/>
            <person name="Onwere C.G."/>
            <person name="Orozco G."/>
            <person name="Parra A."/>
            <person name="Patel S."/>
            <person name="Patil S."/>
            <person name="Perez A."/>
            <person name="Perez Y."/>
            <person name="Pham C."/>
            <person name="Primus E.L."/>
            <person name="Pu L.-L."/>
            <person name="Puazo M."/>
            <person name="Qin X."/>
            <person name="Quiroz J.B."/>
            <person name="Reese J."/>
            <person name="Richards S."/>
            <person name="Rives C.M."/>
            <person name="Robberts R."/>
            <person name="Ruiz S.J."/>
            <person name="Ruiz M.J."/>
            <person name="Santibanez J."/>
            <person name="Schneider B.W."/>
            <person name="Sisson I."/>
            <person name="Smith M."/>
            <person name="Sodergren E."/>
            <person name="Song X.-Z."/>
            <person name="Song B.B."/>
            <person name="Summersgill H."/>
            <person name="Thelus R."/>
            <person name="Thornton R.D."/>
            <person name="Trejos Z.Y."/>
            <person name="Usmani K."/>
            <person name="Vattathil S."/>
            <person name="Villasana D."/>
            <person name="Walker D.L."/>
            <person name="Wang S."/>
            <person name="Wang K."/>
            <person name="White C.S."/>
            <person name="Williams A.C."/>
            <person name="Williamson J."/>
            <person name="Wilson K."/>
            <person name="Woghiren I.O."/>
            <person name="Woodworth J.R."/>
            <person name="Worley K.C."/>
            <person name="Wright R.A."/>
            <person name="Wu W."/>
            <person name="Young L."/>
            <person name="Zhang L."/>
            <person name="Zhang J."/>
            <person name="Zhu Y."/>
            <person name="Muzny D.M."/>
            <person name="Weinstock G."/>
            <person name="Gibbs R.A."/>
        </authorList>
    </citation>
    <scope>NUCLEOTIDE SEQUENCE [LARGE SCALE GENOMIC DNA]</scope>
    <source>
        <strain evidence="5">LSR1</strain>
    </source>
</reference>
<dbReference type="InterPro" id="IPR007648">
    <property type="entry name" value="ATPase_inhibitor_mt"/>
</dbReference>
<organism evidence="4 5">
    <name type="scientific">Acyrthosiphon pisum</name>
    <name type="common">Pea aphid</name>
    <dbReference type="NCBI Taxonomy" id="7029"/>
    <lineage>
        <taxon>Eukaryota</taxon>
        <taxon>Metazoa</taxon>
        <taxon>Ecdysozoa</taxon>
        <taxon>Arthropoda</taxon>
        <taxon>Hexapoda</taxon>
        <taxon>Insecta</taxon>
        <taxon>Pterygota</taxon>
        <taxon>Neoptera</taxon>
        <taxon>Paraneoptera</taxon>
        <taxon>Hemiptera</taxon>
        <taxon>Sternorrhyncha</taxon>
        <taxon>Aphidomorpha</taxon>
        <taxon>Aphidoidea</taxon>
        <taxon>Aphididae</taxon>
        <taxon>Macrosiphini</taxon>
        <taxon>Acyrthosiphon</taxon>
    </lineage>
</organism>
<dbReference type="RefSeq" id="XP_016660129.1">
    <property type="nucleotide sequence ID" value="XM_016804640.2"/>
</dbReference>
<keyword evidence="5" id="KW-1185">Reference proteome</keyword>
<dbReference type="EnsemblMetazoa" id="XM_016804640.2">
    <property type="protein sequence ID" value="XP_016660129.1"/>
    <property type="gene ID" value="LOC107883829"/>
</dbReference>
<evidence type="ECO:0000256" key="1">
    <source>
        <dbReference type="ARBA" id="ARBA00004173"/>
    </source>
</evidence>
<dbReference type="KEGG" id="api:107884533"/>
<name>A0A8R2D569_ACYPI</name>
<dbReference type="RefSeq" id="XP_016662357.1">
    <property type="nucleotide sequence ID" value="XM_016806868.2"/>
</dbReference>
<sequence>MNDFLRKTNKCLYLYKKNTSTIMGFNRCKSIDVGSGEFGGGGSIGESSESKHKASSEEKFFYEENKFRIEKLKQMIAFRNKRVDEHIEEIIQSLSKSDKK</sequence>
<reference evidence="4" key="2">
    <citation type="submission" date="2022-06" db="UniProtKB">
        <authorList>
            <consortium name="EnsemblMetazoa"/>
        </authorList>
    </citation>
    <scope>IDENTIFICATION</scope>
</reference>
<dbReference type="GeneID" id="107883829"/>
<evidence type="ECO:0000313" key="4">
    <source>
        <dbReference type="EnsemblMetazoa" id="XP_016660129.1"/>
    </source>
</evidence>